<evidence type="ECO:0000313" key="5">
    <source>
        <dbReference type="Proteomes" id="UP000049222"/>
    </source>
</evidence>
<evidence type="ECO:0000256" key="2">
    <source>
        <dbReference type="SAM" id="Phobius"/>
    </source>
</evidence>
<name>A0A0M6YJM3_9RHOB</name>
<keyword evidence="2" id="KW-0812">Transmembrane</keyword>
<gene>
    <name evidence="4" type="ORF">JDO7802_02016</name>
</gene>
<accession>A0A0M6YJM3</accession>
<keyword evidence="2" id="KW-0472">Membrane</keyword>
<keyword evidence="2" id="KW-1133">Transmembrane helix</keyword>
<dbReference type="EMBL" id="CXSU01000012">
    <property type="protein sequence ID" value="CTQ49999.1"/>
    <property type="molecule type" value="Genomic_DNA"/>
</dbReference>
<dbReference type="SUPFAM" id="SSF53300">
    <property type="entry name" value="vWA-like"/>
    <property type="match status" value="1"/>
</dbReference>
<protein>
    <submittedName>
        <fullName evidence="4">Flp pilus assembly protein TadG</fullName>
    </submittedName>
</protein>
<dbReference type="AlphaFoldDB" id="A0A0M6YJM3"/>
<sequence length="646" mass="71217">MIDTSTRRAPNWAVLDFYKREDGSLTIFGLMIFLLMMTAGGIALDIMRSEVKRTELQYAVDRASLAAAGLDQTRSAEEIVKDYVRAAGLDEDSIQVTTTQVGSDRRVSVSSNAETNSLFLDMLGYDTLVQPVSSEAREVRTELELSLVVDISGSMGGAKIESLHTAASDFVAQLLQGREDLTSISLVPYNDRVNAGSLVNGVFDITDEHVFSNCVVFADDEFNTTAMGPGDELQRMGHFDFRSGNVNAVGLVEQPNCLTDNYAAILPWSNNVAELQSRIGDLRASHWTAMDLGVKWGSLLLDPSSKDELTELANSVDIPLAEQVSTDFVGRPVAYSTVDTHKVLVVMTDGVNTQQWDLKHDRKSGGSKIHIYREALVDMCVGYDNDEDPVWNYYIDRNGNRRWYQEDRNDGFSSADAELCKDWHEAGQPSPYDDATEAPTLASIDDGSPIPALREDIRGTQIAINRYGFNGAGCAFGTEQQRGYCLARFDDHEGHTYVTRYSIWSQDVGKYYVTHLKGYRNGKYGGTDAIELSWPQALSSLSMSYIANTLLGGAAWNTRVDYFYSWETTHGQERADNNLSNICKAARDAGVVIYTIAFQAPEDGQAAMLDCAGEGNEGSYFDVEDLDIAAAFDDVLASVSRLRLTQ</sequence>
<dbReference type="InterPro" id="IPR028087">
    <property type="entry name" value="Tad_N"/>
</dbReference>
<proteinExistence type="predicted"/>
<evidence type="ECO:0000259" key="3">
    <source>
        <dbReference type="Pfam" id="PF13400"/>
    </source>
</evidence>
<feature type="transmembrane region" description="Helical" evidence="2">
    <location>
        <begin position="25"/>
        <end position="44"/>
    </location>
</feature>
<reference evidence="4 5" key="1">
    <citation type="submission" date="2015-07" db="EMBL/GenBank/DDBJ databases">
        <authorList>
            <person name="Noorani M."/>
        </authorList>
    </citation>
    <scope>NUCLEOTIDE SEQUENCE [LARGE SCALE GENOMIC DNA]</scope>
    <source>
        <strain evidence="4 5">CECT 7802</strain>
    </source>
</reference>
<evidence type="ECO:0000313" key="4">
    <source>
        <dbReference type="EMBL" id="CTQ49999.1"/>
    </source>
</evidence>
<dbReference type="Pfam" id="PF13400">
    <property type="entry name" value="Tad"/>
    <property type="match status" value="1"/>
</dbReference>
<dbReference type="OrthoDB" id="7522752at2"/>
<dbReference type="CDD" id="cd00198">
    <property type="entry name" value="vWFA"/>
    <property type="match status" value="1"/>
</dbReference>
<dbReference type="Gene3D" id="3.40.50.410">
    <property type="entry name" value="von Willebrand factor, type A domain"/>
    <property type="match status" value="1"/>
</dbReference>
<dbReference type="Proteomes" id="UP000049222">
    <property type="component" value="Unassembled WGS sequence"/>
</dbReference>
<feature type="region of interest" description="Disordered" evidence="1">
    <location>
        <begin position="426"/>
        <end position="451"/>
    </location>
</feature>
<evidence type="ECO:0000256" key="1">
    <source>
        <dbReference type="SAM" id="MobiDB-lite"/>
    </source>
</evidence>
<dbReference type="STRING" id="420998.JDO7802_02016"/>
<feature type="domain" description="Putative Flp pilus-assembly TadG-like N-terminal" evidence="3">
    <location>
        <begin position="23"/>
        <end position="68"/>
    </location>
</feature>
<keyword evidence="5" id="KW-1185">Reference proteome</keyword>
<organism evidence="4 5">
    <name type="scientific">Jannaschia donghaensis</name>
    <dbReference type="NCBI Taxonomy" id="420998"/>
    <lineage>
        <taxon>Bacteria</taxon>
        <taxon>Pseudomonadati</taxon>
        <taxon>Pseudomonadota</taxon>
        <taxon>Alphaproteobacteria</taxon>
        <taxon>Rhodobacterales</taxon>
        <taxon>Roseobacteraceae</taxon>
        <taxon>Jannaschia</taxon>
    </lineage>
</organism>
<dbReference type="InterPro" id="IPR036465">
    <property type="entry name" value="vWFA_dom_sf"/>
</dbReference>
<dbReference type="RefSeq" id="WP_055085166.1">
    <property type="nucleotide sequence ID" value="NZ_CXSU01000012.1"/>
</dbReference>